<keyword evidence="1" id="KW-0812">Transmembrane</keyword>
<dbReference type="Proteomes" id="UP000466445">
    <property type="component" value="Chromosome"/>
</dbReference>
<protein>
    <submittedName>
        <fullName evidence="2">Uncharacterized protein</fullName>
    </submittedName>
</protein>
<organism evidence="2 3">
    <name type="scientific">Mycolicibacterium sarraceniae</name>
    <dbReference type="NCBI Taxonomy" id="1534348"/>
    <lineage>
        <taxon>Bacteria</taxon>
        <taxon>Bacillati</taxon>
        <taxon>Actinomycetota</taxon>
        <taxon>Actinomycetes</taxon>
        <taxon>Mycobacteriales</taxon>
        <taxon>Mycobacteriaceae</taxon>
        <taxon>Mycolicibacterium</taxon>
    </lineage>
</organism>
<keyword evidence="1" id="KW-1133">Transmembrane helix</keyword>
<accession>A0A7I7SY69</accession>
<reference evidence="2 3" key="1">
    <citation type="journal article" date="2019" name="Emerg. Microbes Infect.">
        <title>Comprehensive subspecies identification of 175 nontuberculous mycobacteria species based on 7547 genomic profiles.</title>
        <authorList>
            <person name="Matsumoto Y."/>
            <person name="Kinjo T."/>
            <person name="Motooka D."/>
            <person name="Nabeya D."/>
            <person name="Jung N."/>
            <person name="Uechi K."/>
            <person name="Horii T."/>
            <person name="Iida T."/>
            <person name="Fujita J."/>
            <person name="Nakamura S."/>
        </authorList>
    </citation>
    <scope>NUCLEOTIDE SEQUENCE [LARGE SCALE GENOMIC DNA]</scope>
    <source>
        <strain evidence="2 3">JCM 30395</strain>
    </source>
</reference>
<feature type="transmembrane region" description="Helical" evidence="1">
    <location>
        <begin position="20"/>
        <end position="40"/>
    </location>
</feature>
<evidence type="ECO:0000313" key="2">
    <source>
        <dbReference type="EMBL" id="BBY61139.1"/>
    </source>
</evidence>
<proteinExistence type="predicted"/>
<dbReference type="KEGG" id="msar:MSAR_42750"/>
<keyword evidence="3" id="KW-1185">Reference proteome</keyword>
<name>A0A7I7SY69_9MYCO</name>
<dbReference type="AlphaFoldDB" id="A0A7I7SY69"/>
<keyword evidence="1" id="KW-0472">Membrane</keyword>
<dbReference type="EMBL" id="AP022595">
    <property type="protein sequence ID" value="BBY61139.1"/>
    <property type="molecule type" value="Genomic_DNA"/>
</dbReference>
<dbReference type="RefSeq" id="WP_163694298.1">
    <property type="nucleotide sequence ID" value="NZ_AP022595.1"/>
</dbReference>
<evidence type="ECO:0000313" key="3">
    <source>
        <dbReference type="Proteomes" id="UP000466445"/>
    </source>
</evidence>
<evidence type="ECO:0000256" key="1">
    <source>
        <dbReference type="SAM" id="Phobius"/>
    </source>
</evidence>
<gene>
    <name evidence="2" type="ORF">MSAR_42750</name>
</gene>
<sequence>MTYVNAQPLPRAIRKVDAPLAVIIILGTIAGLIPAADIGLPVGRIGGARDAHSRL</sequence>